<dbReference type="RefSeq" id="WP_317773888.1">
    <property type="nucleotide sequence ID" value="NZ_JAWMAJ010000122.1"/>
</dbReference>
<reference evidence="2 3" key="1">
    <citation type="submission" date="2023-10" db="EMBL/GenBank/DDBJ databases">
        <title>Characterization of rhizosphere-enriched actinobacteria from wheat plants lab-grown on chernevaya soil.</title>
        <authorList>
            <person name="Tikhonova E.N."/>
            <person name="Konopkin A."/>
            <person name="Kravchenko I.K."/>
        </authorList>
    </citation>
    <scope>NUCLEOTIDE SEQUENCE [LARGE SCALE GENOMIC DNA]</scope>
    <source>
        <strain evidence="2 3">RR29</strain>
    </source>
</reference>
<feature type="region of interest" description="Disordered" evidence="1">
    <location>
        <begin position="98"/>
        <end position="128"/>
    </location>
</feature>
<proteinExistence type="predicted"/>
<accession>A0ABU4FJR2</accession>
<evidence type="ECO:0000313" key="3">
    <source>
        <dbReference type="Proteomes" id="UP001187346"/>
    </source>
</evidence>
<name>A0ABU4FJR2_9ACTN</name>
<keyword evidence="3" id="KW-1185">Reference proteome</keyword>
<evidence type="ECO:0000256" key="1">
    <source>
        <dbReference type="SAM" id="MobiDB-lite"/>
    </source>
</evidence>
<protein>
    <submittedName>
        <fullName evidence="2">Uncharacterized protein</fullName>
    </submittedName>
</protein>
<gene>
    <name evidence="2" type="ORF">R5A26_30275</name>
</gene>
<evidence type="ECO:0000313" key="2">
    <source>
        <dbReference type="EMBL" id="MDV7220238.1"/>
    </source>
</evidence>
<sequence>MPTVADDSVAGGDVAGLVKVLRPVGAPVVAVPDGGGDVSVVLGSGDEVVELPVGVEVGLVADPVEPVGVGPVVVLGDVSGVRVGVAVGNVGLTAGRGSGACGRSSTRSWGSRRKPRPIPATAKAEPTAFRAVRTRRPARTPDRRRVRCLASKGVVSWESRIIRASSRSKWSN</sequence>
<dbReference type="Proteomes" id="UP001187346">
    <property type="component" value="Unassembled WGS sequence"/>
</dbReference>
<dbReference type="EMBL" id="JAWMAJ010000122">
    <property type="protein sequence ID" value="MDV7220238.1"/>
    <property type="molecule type" value="Genomic_DNA"/>
</dbReference>
<comment type="caution">
    <text evidence="2">The sequence shown here is derived from an EMBL/GenBank/DDBJ whole genome shotgun (WGS) entry which is preliminary data.</text>
</comment>
<organism evidence="2 3">
    <name type="scientific">Streptomyces prunicolor</name>
    <dbReference type="NCBI Taxonomy" id="67348"/>
    <lineage>
        <taxon>Bacteria</taxon>
        <taxon>Bacillati</taxon>
        <taxon>Actinomycetota</taxon>
        <taxon>Actinomycetes</taxon>
        <taxon>Kitasatosporales</taxon>
        <taxon>Streptomycetaceae</taxon>
        <taxon>Streptomyces</taxon>
    </lineage>
</organism>